<name>A0A2Z5ZMC1_9PROT</name>
<dbReference type="PROSITE" id="PS51257">
    <property type="entry name" value="PROKAR_LIPOPROTEIN"/>
    <property type="match status" value="1"/>
</dbReference>
<evidence type="ECO:0000313" key="2">
    <source>
        <dbReference type="Proteomes" id="UP000270034"/>
    </source>
</evidence>
<protein>
    <submittedName>
        <fullName evidence="1">Nitrate reductase subunit alpha</fullName>
    </submittedName>
</protein>
<dbReference type="AlphaFoldDB" id="A0A2Z5ZMC1"/>
<dbReference type="EMBL" id="AP018515">
    <property type="protein sequence ID" value="BBC81207.1"/>
    <property type="molecule type" value="Genomic_DNA"/>
</dbReference>
<organism evidence="1 2">
    <name type="scientific">Acetobacter orientalis</name>
    <dbReference type="NCBI Taxonomy" id="146474"/>
    <lineage>
        <taxon>Bacteria</taxon>
        <taxon>Pseudomonadati</taxon>
        <taxon>Pseudomonadota</taxon>
        <taxon>Alphaproteobacteria</taxon>
        <taxon>Acetobacterales</taxon>
        <taxon>Acetobacteraceae</taxon>
        <taxon>Acetobacter</taxon>
    </lineage>
</organism>
<accession>A0A2Z5ZMC1</accession>
<reference evidence="1 2" key="1">
    <citation type="submission" date="2018-02" db="EMBL/GenBank/DDBJ databases">
        <title>Acetobacter orientalis genome.</title>
        <authorList>
            <person name="Nakashima N."/>
            <person name="Tamura T."/>
        </authorList>
    </citation>
    <scope>NUCLEOTIDE SEQUENCE [LARGE SCALE GENOMIC DNA]</scope>
    <source>
        <strain evidence="1 2">FAN1</strain>
    </source>
</reference>
<sequence length="47" mass="5259">MLFFSLRPHHYMQTPPVVSIIITGCARGFEGVVVFVLQLAHGVITEF</sequence>
<dbReference type="KEGG" id="aot:AcetOri_orf04340"/>
<gene>
    <name evidence="1" type="ORF">AcetOrient_orf04340</name>
</gene>
<dbReference type="Proteomes" id="UP000270034">
    <property type="component" value="Chromosome"/>
</dbReference>
<proteinExistence type="predicted"/>
<evidence type="ECO:0000313" key="1">
    <source>
        <dbReference type="EMBL" id="BBC81207.1"/>
    </source>
</evidence>